<organism evidence="8 9">
    <name type="scientific">Pendulispora albinea</name>
    <dbReference type="NCBI Taxonomy" id="2741071"/>
    <lineage>
        <taxon>Bacteria</taxon>
        <taxon>Pseudomonadati</taxon>
        <taxon>Myxococcota</taxon>
        <taxon>Myxococcia</taxon>
        <taxon>Myxococcales</taxon>
        <taxon>Sorangiineae</taxon>
        <taxon>Pendulisporaceae</taxon>
        <taxon>Pendulispora</taxon>
    </lineage>
</organism>
<evidence type="ECO:0000259" key="7">
    <source>
        <dbReference type="Pfam" id="PF00924"/>
    </source>
</evidence>
<dbReference type="Proteomes" id="UP001370348">
    <property type="component" value="Chromosome"/>
</dbReference>
<keyword evidence="2 6" id="KW-0812">Transmembrane</keyword>
<proteinExistence type="predicted"/>
<dbReference type="Gene3D" id="2.30.30.60">
    <property type="match status" value="1"/>
</dbReference>
<dbReference type="PANTHER" id="PTHR30221">
    <property type="entry name" value="SMALL-CONDUCTANCE MECHANOSENSITIVE CHANNEL"/>
    <property type="match status" value="1"/>
</dbReference>
<dbReference type="Gene3D" id="1.10.287.1260">
    <property type="match status" value="1"/>
</dbReference>
<dbReference type="EMBL" id="CP089984">
    <property type="protein sequence ID" value="WXB11713.1"/>
    <property type="molecule type" value="Genomic_DNA"/>
</dbReference>
<dbReference type="InterPro" id="IPR023408">
    <property type="entry name" value="MscS_beta-dom_sf"/>
</dbReference>
<feature type="compositionally biased region" description="Pro residues" evidence="5">
    <location>
        <begin position="333"/>
        <end position="355"/>
    </location>
</feature>
<sequence length="384" mass="41440">MAVGPDYVAIWIGRILLALVVSALWIWILRSLGRMLRSLVAFIDRRLRRRGKGFHFRSVEVLGVDTIIGFFRSLIGMTRALGSLTVTYLWILVVAWALDPNRRVFGVVVQPLVTVLTHAFEALLGFIPNLVMLIIIFSMARFSTRSVAVLTDAVRLRKLELDWLEPELAVPTRRIVTILIWVLALVMSGPYLPGSESKAFLGVAIMVGVLLAVGARSVTSNLLAGLVLTYSRAYRTGDRVRIGETTGEVLTLGALTTRLRTEENREVVIPNAVAQSGLITHMVSRPRSLSTINAYEFVRQTTPPSVPAPRPVEPLAARAVEPLAARAVEPPVAVPVPAPRPAESPAPPPPDPAPAPEALEVPPVPPAGASAASSSGAVVKEESP</sequence>
<evidence type="ECO:0000256" key="3">
    <source>
        <dbReference type="ARBA" id="ARBA00022989"/>
    </source>
</evidence>
<keyword evidence="4 6" id="KW-0472">Membrane</keyword>
<feature type="transmembrane region" description="Helical" evidence="6">
    <location>
        <begin position="175"/>
        <end position="193"/>
    </location>
</feature>
<feature type="transmembrane region" description="Helical" evidence="6">
    <location>
        <begin position="12"/>
        <end position="33"/>
    </location>
</feature>
<evidence type="ECO:0000313" key="9">
    <source>
        <dbReference type="Proteomes" id="UP001370348"/>
    </source>
</evidence>
<keyword evidence="9" id="KW-1185">Reference proteome</keyword>
<dbReference type="InterPro" id="IPR045275">
    <property type="entry name" value="MscS_archaea/bacteria_type"/>
</dbReference>
<keyword evidence="3 6" id="KW-1133">Transmembrane helix</keyword>
<name>A0ABZ2LP89_9BACT</name>
<reference evidence="8 9" key="1">
    <citation type="submission" date="2021-12" db="EMBL/GenBank/DDBJ databases">
        <title>Discovery of the Pendulisporaceae a myxobacterial family with distinct sporulation behavior and unique specialized metabolism.</title>
        <authorList>
            <person name="Garcia R."/>
            <person name="Popoff A."/>
            <person name="Bader C.D."/>
            <person name="Loehr J."/>
            <person name="Walesch S."/>
            <person name="Walt C."/>
            <person name="Boldt J."/>
            <person name="Bunk B."/>
            <person name="Haeckl F.J.F.P.J."/>
            <person name="Gunesch A.P."/>
            <person name="Birkelbach J."/>
            <person name="Nuebel U."/>
            <person name="Pietschmann T."/>
            <person name="Bach T."/>
            <person name="Mueller R."/>
        </authorList>
    </citation>
    <scope>NUCLEOTIDE SEQUENCE [LARGE SCALE GENOMIC DNA]</scope>
    <source>
        <strain evidence="8 9">MSr11954</strain>
    </source>
</reference>
<feature type="domain" description="Mechanosensitive ion channel MscS" evidence="7">
    <location>
        <begin position="218"/>
        <end position="272"/>
    </location>
</feature>
<evidence type="ECO:0000256" key="1">
    <source>
        <dbReference type="ARBA" id="ARBA00004370"/>
    </source>
</evidence>
<dbReference type="Pfam" id="PF00924">
    <property type="entry name" value="MS_channel_2nd"/>
    <property type="match status" value="1"/>
</dbReference>
<comment type="subcellular location">
    <subcellularLocation>
        <location evidence="1">Membrane</location>
    </subcellularLocation>
</comment>
<protein>
    <submittedName>
        <fullName evidence="8">Mechanosensitive ion channel family protein</fullName>
    </submittedName>
</protein>
<feature type="transmembrane region" description="Helical" evidence="6">
    <location>
        <begin position="81"/>
        <end position="98"/>
    </location>
</feature>
<accession>A0ABZ2LP89</accession>
<evidence type="ECO:0000313" key="8">
    <source>
        <dbReference type="EMBL" id="WXB11713.1"/>
    </source>
</evidence>
<dbReference type="InterPro" id="IPR006685">
    <property type="entry name" value="MscS_channel_2nd"/>
</dbReference>
<feature type="transmembrane region" description="Helical" evidence="6">
    <location>
        <begin position="199"/>
        <end position="229"/>
    </location>
</feature>
<dbReference type="RefSeq" id="WP_394821335.1">
    <property type="nucleotide sequence ID" value="NZ_CP089984.1"/>
</dbReference>
<feature type="compositionally biased region" description="Low complexity" evidence="5">
    <location>
        <begin position="356"/>
        <end position="378"/>
    </location>
</feature>
<evidence type="ECO:0000256" key="2">
    <source>
        <dbReference type="ARBA" id="ARBA00022692"/>
    </source>
</evidence>
<evidence type="ECO:0000256" key="5">
    <source>
        <dbReference type="SAM" id="MobiDB-lite"/>
    </source>
</evidence>
<gene>
    <name evidence="8" type="ORF">LZC94_28120</name>
</gene>
<feature type="region of interest" description="Disordered" evidence="5">
    <location>
        <begin position="333"/>
        <end position="384"/>
    </location>
</feature>
<dbReference type="PANTHER" id="PTHR30221:SF18">
    <property type="entry name" value="SLL0590 PROTEIN"/>
    <property type="match status" value="1"/>
</dbReference>
<dbReference type="SUPFAM" id="SSF50182">
    <property type="entry name" value="Sm-like ribonucleoproteins"/>
    <property type="match status" value="1"/>
</dbReference>
<evidence type="ECO:0000256" key="4">
    <source>
        <dbReference type="ARBA" id="ARBA00023136"/>
    </source>
</evidence>
<dbReference type="InterPro" id="IPR010920">
    <property type="entry name" value="LSM_dom_sf"/>
</dbReference>
<evidence type="ECO:0000256" key="6">
    <source>
        <dbReference type="SAM" id="Phobius"/>
    </source>
</evidence>